<evidence type="ECO:0000256" key="6">
    <source>
        <dbReference type="ARBA" id="ARBA00022840"/>
    </source>
</evidence>
<feature type="compositionally biased region" description="Pro residues" evidence="8">
    <location>
        <begin position="352"/>
        <end position="368"/>
    </location>
</feature>
<evidence type="ECO:0000256" key="4">
    <source>
        <dbReference type="ARBA" id="ARBA00022741"/>
    </source>
</evidence>
<feature type="transmembrane region" description="Helical" evidence="9">
    <location>
        <begin position="60"/>
        <end position="84"/>
    </location>
</feature>
<dbReference type="InterPro" id="IPR000719">
    <property type="entry name" value="Prot_kinase_dom"/>
</dbReference>
<feature type="transmembrane region" description="Helical" evidence="9">
    <location>
        <begin position="146"/>
        <end position="166"/>
    </location>
</feature>
<evidence type="ECO:0000256" key="1">
    <source>
        <dbReference type="ARBA" id="ARBA00012513"/>
    </source>
</evidence>
<dbReference type="PROSITE" id="PS50011">
    <property type="entry name" value="PROTEIN_KINASE_DOM"/>
    <property type="match status" value="1"/>
</dbReference>
<dbReference type="InterPro" id="IPR011009">
    <property type="entry name" value="Kinase-like_dom_sf"/>
</dbReference>
<dbReference type="PROSITE" id="PS00108">
    <property type="entry name" value="PROTEIN_KINASE_ST"/>
    <property type="match status" value="1"/>
</dbReference>
<dbReference type="PANTHER" id="PTHR43289:SF6">
    <property type="entry name" value="SERINE_THREONINE-PROTEIN KINASE NEKL-3"/>
    <property type="match status" value="1"/>
</dbReference>
<keyword evidence="9" id="KW-0472">Membrane</keyword>
<dbReference type="Gene3D" id="3.30.200.20">
    <property type="entry name" value="Phosphorylase Kinase, domain 1"/>
    <property type="match status" value="1"/>
</dbReference>
<evidence type="ECO:0000256" key="8">
    <source>
        <dbReference type="SAM" id="MobiDB-lite"/>
    </source>
</evidence>
<dbReference type="GO" id="GO:0005524">
    <property type="term" value="F:ATP binding"/>
    <property type="evidence" value="ECO:0007669"/>
    <property type="project" value="UniProtKB-UniRule"/>
</dbReference>
<feature type="binding site" evidence="7">
    <location>
        <position position="403"/>
    </location>
    <ligand>
        <name>ATP</name>
        <dbReference type="ChEBI" id="CHEBI:30616"/>
    </ligand>
</feature>
<name>A0A2S6GYQ2_9PSEU</name>
<dbReference type="Pfam" id="PF00069">
    <property type="entry name" value="Pkinase"/>
    <property type="match status" value="1"/>
</dbReference>
<feature type="region of interest" description="Disordered" evidence="8">
    <location>
        <begin position="628"/>
        <end position="657"/>
    </location>
</feature>
<dbReference type="InterPro" id="IPR017441">
    <property type="entry name" value="Protein_kinase_ATP_BS"/>
</dbReference>
<evidence type="ECO:0000256" key="3">
    <source>
        <dbReference type="ARBA" id="ARBA00022679"/>
    </source>
</evidence>
<dbReference type="AlphaFoldDB" id="A0A2S6GYQ2"/>
<dbReference type="OrthoDB" id="9762169at2"/>
<keyword evidence="9" id="KW-1133">Transmembrane helix</keyword>
<evidence type="ECO:0000313" key="12">
    <source>
        <dbReference type="Proteomes" id="UP000239203"/>
    </source>
</evidence>
<keyword evidence="2 11" id="KW-0723">Serine/threonine-protein kinase</keyword>
<evidence type="ECO:0000256" key="5">
    <source>
        <dbReference type="ARBA" id="ARBA00022777"/>
    </source>
</evidence>
<dbReference type="CDD" id="cd14014">
    <property type="entry name" value="STKc_PknB_like"/>
    <property type="match status" value="1"/>
</dbReference>
<sequence>MDAVLELAASLLSFAHSIFGPGICPGDWVWATSTAGALIALLPVLGTVTVALVRKVTGNTLNAVTISVFGAIGLLTAFLFPWLLFGGIGGVYRSVFTGDGEVTLSAAETRSFGEEHCWVGQQASYLGGRANGYEVLFHSFESWPMLLLRIGMLVVVPALCLLFVMLQARAALRRGPKWPSRLFWLPFVVLILLVLPIEANTVSHLWAGFLPISVLGLIPVYVIGPPSWSVVERSYQKPDAGPPAHHQPSQHQPQPAHQGARQHPPTQVQRQPQQMSAQQRQVPPPVQPPVPQGPVGPRKPPPYVPPPPVPKYVPEADATTRVTGDKPFVPPALKSPTLRAPEPEGALAADPGPLPFTPRGATPPPPIKPLGSRFRKVRVLGQGGFGSVWLAVDTQLDRTVAVKMAHAPDVETEERMLREGRALAAVHHPNCVRVYDIVSEPDGLGLVMEYIEGQPLADRVTSGGALDDVAVARLWITMAGALSAAHAKGVLHRDVKPSNVIIDPDGNAHLIDFGIARSKGDSTLTATGMMVGTPDFLASETAAGANATPASDAWQLAATVSYALTGKPPRGNRENAMAALMAAAKAEPLTELPQRSAHRRLLLAALDPEPGRRPTLAAVSRELSDWLAREGHTETGPVTQIVRRQDIEGEDRTRPVR</sequence>
<dbReference type="RefSeq" id="WP_104477272.1">
    <property type="nucleotide sequence ID" value="NZ_CP154825.1"/>
</dbReference>
<evidence type="ECO:0000256" key="2">
    <source>
        <dbReference type="ARBA" id="ARBA00022527"/>
    </source>
</evidence>
<organism evidence="11 12">
    <name type="scientific">Actinokineospora auranticolor</name>
    <dbReference type="NCBI Taxonomy" id="155976"/>
    <lineage>
        <taxon>Bacteria</taxon>
        <taxon>Bacillati</taxon>
        <taxon>Actinomycetota</taxon>
        <taxon>Actinomycetes</taxon>
        <taxon>Pseudonocardiales</taxon>
        <taxon>Pseudonocardiaceae</taxon>
        <taxon>Actinokineospora</taxon>
    </lineage>
</organism>
<feature type="domain" description="Protein kinase" evidence="10">
    <location>
        <begin position="374"/>
        <end position="627"/>
    </location>
</feature>
<dbReference type="EMBL" id="PTIX01000002">
    <property type="protein sequence ID" value="PPK70365.1"/>
    <property type="molecule type" value="Genomic_DNA"/>
</dbReference>
<keyword evidence="4 7" id="KW-0547">Nucleotide-binding</keyword>
<accession>A0A2S6GYQ2</accession>
<keyword evidence="6 7" id="KW-0067">ATP-binding</keyword>
<keyword evidence="9" id="KW-0812">Transmembrane</keyword>
<dbReference type="SUPFAM" id="SSF56112">
    <property type="entry name" value="Protein kinase-like (PK-like)"/>
    <property type="match status" value="1"/>
</dbReference>
<keyword evidence="12" id="KW-1185">Reference proteome</keyword>
<feature type="transmembrane region" description="Helical" evidence="9">
    <location>
        <begin position="178"/>
        <end position="197"/>
    </location>
</feature>
<dbReference type="Proteomes" id="UP000239203">
    <property type="component" value="Unassembled WGS sequence"/>
</dbReference>
<dbReference type="Gene3D" id="1.10.510.10">
    <property type="entry name" value="Transferase(Phosphotransferase) domain 1"/>
    <property type="match status" value="1"/>
</dbReference>
<feature type="transmembrane region" description="Helical" evidence="9">
    <location>
        <begin position="33"/>
        <end position="53"/>
    </location>
</feature>
<dbReference type="GO" id="GO:0004674">
    <property type="term" value="F:protein serine/threonine kinase activity"/>
    <property type="evidence" value="ECO:0007669"/>
    <property type="project" value="UniProtKB-KW"/>
</dbReference>
<gene>
    <name evidence="11" type="ORF">CLV40_102278</name>
</gene>
<keyword evidence="3" id="KW-0808">Transferase</keyword>
<dbReference type="PROSITE" id="PS00107">
    <property type="entry name" value="PROTEIN_KINASE_ATP"/>
    <property type="match status" value="1"/>
</dbReference>
<reference evidence="11 12" key="1">
    <citation type="submission" date="2018-02" db="EMBL/GenBank/DDBJ databases">
        <title>Genomic Encyclopedia of Archaeal and Bacterial Type Strains, Phase II (KMG-II): from individual species to whole genera.</title>
        <authorList>
            <person name="Goeker M."/>
        </authorList>
    </citation>
    <scope>NUCLEOTIDE SEQUENCE [LARGE SCALE GENOMIC DNA]</scope>
    <source>
        <strain evidence="11 12">YU 961-1</strain>
    </source>
</reference>
<feature type="region of interest" description="Disordered" evidence="8">
    <location>
        <begin position="234"/>
        <end position="370"/>
    </location>
</feature>
<feature type="compositionally biased region" description="Low complexity" evidence="8">
    <location>
        <begin position="242"/>
        <end position="281"/>
    </location>
</feature>
<dbReference type="InterPro" id="IPR008271">
    <property type="entry name" value="Ser/Thr_kinase_AS"/>
</dbReference>
<comment type="caution">
    <text evidence="11">The sequence shown here is derived from an EMBL/GenBank/DDBJ whole genome shotgun (WGS) entry which is preliminary data.</text>
</comment>
<dbReference type="EC" id="2.7.11.1" evidence="1"/>
<evidence type="ECO:0000313" key="11">
    <source>
        <dbReference type="EMBL" id="PPK70365.1"/>
    </source>
</evidence>
<proteinExistence type="predicted"/>
<evidence type="ECO:0000256" key="7">
    <source>
        <dbReference type="PROSITE-ProRule" id="PRU10141"/>
    </source>
</evidence>
<evidence type="ECO:0000259" key="10">
    <source>
        <dbReference type="PROSITE" id="PS50011"/>
    </source>
</evidence>
<protein>
    <recommendedName>
        <fullName evidence="1">non-specific serine/threonine protein kinase</fullName>
        <ecNumber evidence="1">2.7.11.1</ecNumber>
    </recommendedName>
</protein>
<feature type="compositionally biased region" description="Pro residues" evidence="8">
    <location>
        <begin position="282"/>
        <end position="311"/>
    </location>
</feature>
<dbReference type="SMART" id="SM00220">
    <property type="entry name" value="S_TKc"/>
    <property type="match status" value="1"/>
</dbReference>
<feature type="compositionally biased region" description="Basic and acidic residues" evidence="8">
    <location>
        <begin position="643"/>
        <end position="657"/>
    </location>
</feature>
<evidence type="ECO:0000256" key="9">
    <source>
        <dbReference type="SAM" id="Phobius"/>
    </source>
</evidence>
<keyword evidence="5 11" id="KW-0418">Kinase</keyword>
<dbReference type="PANTHER" id="PTHR43289">
    <property type="entry name" value="MITOGEN-ACTIVATED PROTEIN KINASE KINASE KINASE 20-RELATED"/>
    <property type="match status" value="1"/>
</dbReference>